<name>A0A6L8V9V0_9BACL</name>
<dbReference type="Proteomes" id="UP000481087">
    <property type="component" value="Unassembled WGS sequence"/>
</dbReference>
<evidence type="ECO:0000313" key="4">
    <source>
        <dbReference type="Proteomes" id="UP000481087"/>
    </source>
</evidence>
<dbReference type="GO" id="GO:0006950">
    <property type="term" value="P:response to stress"/>
    <property type="evidence" value="ECO:0007669"/>
    <property type="project" value="TreeGrafter"/>
</dbReference>
<dbReference type="AlphaFoldDB" id="A0A6L8V9V0"/>
<dbReference type="PANTHER" id="PTHR33164:SF94">
    <property type="entry name" value="TRANSCRIPTIONAL REGULATORY PROTEIN-RELATED"/>
    <property type="match status" value="1"/>
</dbReference>
<evidence type="ECO:0000313" key="3">
    <source>
        <dbReference type="EMBL" id="MZQ86462.1"/>
    </source>
</evidence>
<proteinExistence type="predicted"/>
<dbReference type="RefSeq" id="WP_161410871.1">
    <property type="nucleotide sequence ID" value="NZ_WTUZ01000039.1"/>
</dbReference>
<dbReference type="PRINTS" id="PR00598">
    <property type="entry name" value="HTHMARR"/>
</dbReference>
<reference evidence="3 4" key="1">
    <citation type="submission" date="2019-12" db="EMBL/GenBank/DDBJ databases">
        <title>Paenibacillus sp. nov. sp. isolated from soil.</title>
        <authorList>
            <person name="Kim J."/>
            <person name="Jeong S.E."/>
            <person name="Jung H.S."/>
            <person name="Jeon C.O."/>
        </authorList>
    </citation>
    <scope>NUCLEOTIDE SEQUENCE [LARGE SCALE GENOMIC DNA]</scope>
    <source>
        <strain evidence="3 4">5J-6</strain>
    </source>
</reference>
<organism evidence="3 4">
    <name type="scientific">Paenibacillus silvestris</name>
    <dbReference type="NCBI Taxonomy" id="2606219"/>
    <lineage>
        <taxon>Bacteria</taxon>
        <taxon>Bacillati</taxon>
        <taxon>Bacillota</taxon>
        <taxon>Bacilli</taxon>
        <taxon>Bacillales</taxon>
        <taxon>Paenibacillaceae</taxon>
        <taxon>Paenibacillus</taxon>
    </lineage>
</organism>
<dbReference type="GO" id="GO:0003677">
    <property type="term" value="F:DNA binding"/>
    <property type="evidence" value="ECO:0007669"/>
    <property type="project" value="UniProtKB-KW"/>
</dbReference>
<dbReference type="EMBL" id="WTUZ01000039">
    <property type="protein sequence ID" value="MZQ86462.1"/>
    <property type="molecule type" value="Genomic_DNA"/>
</dbReference>
<evidence type="ECO:0000256" key="1">
    <source>
        <dbReference type="ARBA" id="ARBA00023125"/>
    </source>
</evidence>
<dbReference type="InterPro" id="IPR036390">
    <property type="entry name" value="WH_DNA-bd_sf"/>
</dbReference>
<keyword evidence="1" id="KW-0238">DNA-binding</keyword>
<sequence length="156" mass="17307">MVDSRLNSPSATPTAGQVMEKLFQTTHRLHLQFETFLAEYDLPDYVTGPRLRFLVTVQEAGRVRMGDMAARCGIAPRTVTQFVDALEQANMIVRHPDPDDRRATLLALTDEALPVMAKARAAMKESAEKVLGLLPADKLNQLYDILLSLTTDSEGH</sequence>
<dbReference type="PANTHER" id="PTHR33164">
    <property type="entry name" value="TRANSCRIPTIONAL REGULATOR, MARR FAMILY"/>
    <property type="match status" value="1"/>
</dbReference>
<dbReference type="SUPFAM" id="SSF46785">
    <property type="entry name" value="Winged helix' DNA-binding domain"/>
    <property type="match status" value="1"/>
</dbReference>
<dbReference type="InterPro" id="IPR000835">
    <property type="entry name" value="HTH_MarR-typ"/>
</dbReference>
<evidence type="ECO:0000259" key="2">
    <source>
        <dbReference type="PROSITE" id="PS50995"/>
    </source>
</evidence>
<protein>
    <submittedName>
        <fullName evidence="3">MarR family transcriptional regulator</fullName>
    </submittedName>
</protein>
<keyword evidence="4" id="KW-1185">Reference proteome</keyword>
<dbReference type="InterPro" id="IPR036388">
    <property type="entry name" value="WH-like_DNA-bd_sf"/>
</dbReference>
<dbReference type="PROSITE" id="PS50995">
    <property type="entry name" value="HTH_MARR_2"/>
    <property type="match status" value="1"/>
</dbReference>
<comment type="caution">
    <text evidence="3">The sequence shown here is derived from an EMBL/GenBank/DDBJ whole genome shotgun (WGS) entry which is preliminary data.</text>
</comment>
<dbReference type="Gene3D" id="1.10.10.10">
    <property type="entry name" value="Winged helix-like DNA-binding domain superfamily/Winged helix DNA-binding domain"/>
    <property type="match status" value="1"/>
</dbReference>
<dbReference type="SMART" id="SM00347">
    <property type="entry name" value="HTH_MARR"/>
    <property type="match status" value="1"/>
</dbReference>
<dbReference type="Pfam" id="PF01047">
    <property type="entry name" value="MarR"/>
    <property type="match status" value="1"/>
</dbReference>
<gene>
    <name evidence="3" type="ORF">GQF01_30605</name>
</gene>
<dbReference type="InterPro" id="IPR039422">
    <property type="entry name" value="MarR/SlyA-like"/>
</dbReference>
<accession>A0A6L8V9V0</accession>
<dbReference type="GO" id="GO:0003700">
    <property type="term" value="F:DNA-binding transcription factor activity"/>
    <property type="evidence" value="ECO:0007669"/>
    <property type="project" value="InterPro"/>
</dbReference>
<feature type="domain" description="HTH marR-type" evidence="2">
    <location>
        <begin position="19"/>
        <end position="151"/>
    </location>
</feature>